<comment type="caution">
    <text evidence="1">The sequence shown here is derived from an EMBL/GenBank/DDBJ whole genome shotgun (WGS) entry which is preliminary data.</text>
</comment>
<evidence type="ECO:0000313" key="1">
    <source>
        <dbReference type="EMBL" id="RHK02035.1"/>
    </source>
</evidence>
<reference evidence="1 2" key="1">
    <citation type="submission" date="2018-08" db="EMBL/GenBank/DDBJ databases">
        <title>A genome reference for cultivated species of the human gut microbiota.</title>
        <authorList>
            <person name="Zou Y."/>
            <person name="Xue W."/>
            <person name="Luo G."/>
        </authorList>
    </citation>
    <scope>NUCLEOTIDE SEQUENCE [LARGE SCALE GENOMIC DNA]</scope>
    <source>
        <strain evidence="1 2">AF48-16</strain>
    </source>
</reference>
<proteinExistence type="predicted"/>
<gene>
    <name evidence="1" type="ORF">DW084_18150</name>
</gene>
<sequence length="61" mass="7462">MRCDRADSRWNLDPFLLFLIQNKKQVLLRMMHSSTCFCIPQTNSSNWLHESNKDWLYNLWD</sequence>
<dbReference type="AlphaFoldDB" id="A0A415EJU1"/>
<name>A0A415EJU1_ENTCA</name>
<evidence type="ECO:0000313" key="2">
    <source>
        <dbReference type="Proteomes" id="UP000286288"/>
    </source>
</evidence>
<accession>A0A415EJU1</accession>
<organism evidence="1 2">
    <name type="scientific">Enterococcus casseliflavus</name>
    <name type="common">Enterococcus flavescens</name>
    <dbReference type="NCBI Taxonomy" id="37734"/>
    <lineage>
        <taxon>Bacteria</taxon>
        <taxon>Bacillati</taxon>
        <taxon>Bacillota</taxon>
        <taxon>Bacilli</taxon>
        <taxon>Lactobacillales</taxon>
        <taxon>Enterococcaceae</taxon>
        <taxon>Enterococcus</taxon>
    </lineage>
</organism>
<dbReference type="EMBL" id="QRMZ01000051">
    <property type="protein sequence ID" value="RHK02035.1"/>
    <property type="molecule type" value="Genomic_DNA"/>
</dbReference>
<dbReference type="Proteomes" id="UP000286288">
    <property type="component" value="Unassembled WGS sequence"/>
</dbReference>
<protein>
    <submittedName>
        <fullName evidence="1">Uncharacterized protein</fullName>
    </submittedName>
</protein>